<organism evidence="1 2">
    <name type="scientific">Streptomyces malaysiensis</name>
    <dbReference type="NCBI Taxonomy" id="92644"/>
    <lineage>
        <taxon>Bacteria</taxon>
        <taxon>Bacillati</taxon>
        <taxon>Actinomycetota</taxon>
        <taxon>Actinomycetes</taxon>
        <taxon>Kitasatosporales</taxon>
        <taxon>Streptomycetaceae</taxon>
        <taxon>Streptomyces</taxon>
        <taxon>Streptomyces violaceusniger group</taxon>
    </lineage>
</organism>
<dbReference type="AlphaFoldDB" id="A0A7X5X9Y9"/>
<proteinExistence type="predicted"/>
<gene>
    <name evidence="1" type="ORF">SMALB_6163</name>
</gene>
<evidence type="ECO:0000313" key="2">
    <source>
        <dbReference type="Proteomes" id="UP000536624"/>
    </source>
</evidence>
<name>A0A7X5X9Y9_STRMQ</name>
<dbReference type="EC" id="1.1.1.49" evidence="1"/>
<comment type="caution">
    <text evidence="1">The sequence shown here is derived from an EMBL/GenBank/DDBJ whole genome shotgun (WGS) entry which is preliminary data.</text>
</comment>
<dbReference type="EMBL" id="JAALLH010000001">
    <property type="protein sequence ID" value="NIY68081.1"/>
    <property type="molecule type" value="Genomic_DNA"/>
</dbReference>
<evidence type="ECO:0000313" key="1">
    <source>
        <dbReference type="EMBL" id="NIY68081.1"/>
    </source>
</evidence>
<reference evidence="1 2" key="1">
    <citation type="submission" date="2020-02" db="EMBL/GenBank/DDBJ databases">
        <title>Streptomyces malaysiensis DSM14702 (JHCC583434, PFL_A843) Genome sequencing and assembly.</title>
        <authorList>
            <person name="Samborskyy M."/>
        </authorList>
    </citation>
    <scope>NUCLEOTIDE SEQUENCE [LARGE SCALE GENOMIC DNA]</scope>
    <source>
        <strain evidence="1 2">DSM 14702</strain>
    </source>
</reference>
<dbReference type="GO" id="GO:0004345">
    <property type="term" value="F:glucose-6-phosphate dehydrogenase activity"/>
    <property type="evidence" value="ECO:0007669"/>
    <property type="project" value="UniProtKB-EC"/>
</dbReference>
<keyword evidence="1" id="KW-0560">Oxidoreductase</keyword>
<dbReference type="Proteomes" id="UP000536624">
    <property type="component" value="Unassembled WGS sequence"/>
</dbReference>
<protein>
    <submittedName>
        <fullName evidence="1">Glucose-6-phosphate 1-dehydrogenase</fullName>
        <ecNumber evidence="1">1.1.1.49</ecNumber>
    </submittedName>
</protein>
<sequence length="180" mass="20195">MARLNGTFDKTYQEMAVDCDFKRSVTWWNKVRWEEIGNPPEPRVFPYLAKALEVPVRRVAEMVAEQWCGVRPDDTVPEHLRSLLAVLRGISPEDVPAVEQLAQMLSDKYTAELLVKSFEPKPEEHEEDGGGGPYTVAQLRSLTGDELRRVAMDVPLGRTTVEDDPEAYALLDAVAGPVDE</sequence>
<accession>A0A7X5X9Y9</accession>